<dbReference type="GO" id="GO:0016874">
    <property type="term" value="F:ligase activity"/>
    <property type="evidence" value="ECO:0007669"/>
    <property type="project" value="UniProtKB-KW"/>
</dbReference>
<dbReference type="Pfam" id="PF04932">
    <property type="entry name" value="Wzy_C"/>
    <property type="match status" value="1"/>
</dbReference>
<dbReference type="AlphaFoldDB" id="A0A9J6RQ34"/>
<dbReference type="InterPro" id="IPR051533">
    <property type="entry name" value="WaaL-like"/>
</dbReference>
<sequence>MRSIVVLIFTAYFMIMAMKSSFVAMLLYWWFAIFRPQDWIWWDVSILRLPLIAALIFFIPALFRGYVPRIKDKLSLCFLLWIVIALIANFTNGCTVASGIKAAIVAMPVLIYTVLLTERVIETKAHVVALMLTIALSLGFHSGKSGVNSLLQGGVSNYGAENLTGLFSGSNAYALGTGMLVFFMIFIYQQAKSNPSIMPVIFSKNNRLKYFKIIMLIIIAGSIYNIVSLSSRGASLATFAGFVGFFMMKPNGVKHVLMILPFLVVSFFIIPLPEGYKERIESVFVEEEELDHSAKSRGHFWETAKRMADHNPVGIGAGCYSSYYDLYDYSNGFYGSKRSVHSSHFQILAETGYIGFIIWVVLFVVSYIKLFKLRMMAYRFHDSLDPNGFYKQISETLICAQTVFLLGGSFYELAYSDLIWLIWAVVICLIRLMNFDIENLNVKNDGKISRL</sequence>
<accession>A0A9J6RQ34</accession>
<dbReference type="Proteomes" id="UP001069090">
    <property type="component" value="Unassembled WGS sequence"/>
</dbReference>
<gene>
    <name evidence="8" type="ORF">O0V09_15835</name>
</gene>
<dbReference type="RefSeq" id="WP_258332712.1">
    <property type="nucleotide sequence ID" value="NZ_JAPTGG010000015.1"/>
</dbReference>
<dbReference type="Pfam" id="PF19358">
    <property type="entry name" value="DUF5935"/>
    <property type="match status" value="1"/>
</dbReference>
<dbReference type="InterPro" id="IPR045979">
    <property type="entry name" value="DUF5935"/>
</dbReference>
<comment type="subcellular location">
    <subcellularLocation>
        <location evidence="1">Membrane</location>
        <topology evidence="1">Multi-pass membrane protein</topology>
    </subcellularLocation>
</comment>
<feature type="domain" description="DUF5935" evidence="7">
    <location>
        <begin position="1"/>
        <end position="164"/>
    </location>
</feature>
<protein>
    <submittedName>
        <fullName evidence="8">O-antigen ligase family protein</fullName>
    </submittedName>
</protein>
<keyword evidence="2 5" id="KW-0812">Transmembrane</keyword>
<dbReference type="EMBL" id="JAPTGG010000015">
    <property type="protein sequence ID" value="MCZ0866683.1"/>
    <property type="molecule type" value="Genomic_DNA"/>
</dbReference>
<evidence type="ECO:0000256" key="3">
    <source>
        <dbReference type="ARBA" id="ARBA00022989"/>
    </source>
</evidence>
<reference evidence="8 9" key="1">
    <citation type="submission" date="2022-12" db="EMBL/GenBank/DDBJ databases">
        <title>Dasania phycosphaerae sp. nov., isolated from particulate material of the south coast of Korea.</title>
        <authorList>
            <person name="Jiang Y."/>
        </authorList>
    </citation>
    <scope>NUCLEOTIDE SEQUENCE [LARGE SCALE GENOMIC DNA]</scope>
    <source>
        <strain evidence="8 9">GY-19</strain>
    </source>
</reference>
<feature type="transmembrane region" description="Helical" evidence="5">
    <location>
        <begin position="7"/>
        <end position="33"/>
    </location>
</feature>
<feature type="transmembrane region" description="Helical" evidence="5">
    <location>
        <begin position="74"/>
        <end position="90"/>
    </location>
</feature>
<keyword evidence="3 5" id="KW-1133">Transmembrane helix</keyword>
<organism evidence="8 9">
    <name type="scientific">Dasania phycosphaerae</name>
    <dbReference type="NCBI Taxonomy" id="2950436"/>
    <lineage>
        <taxon>Bacteria</taxon>
        <taxon>Pseudomonadati</taxon>
        <taxon>Pseudomonadota</taxon>
        <taxon>Gammaproteobacteria</taxon>
        <taxon>Cellvibrionales</taxon>
        <taxon>Spongiibacteraceae</taxon>
        <taxon>Dasania</taxon>
    </lineage>
</organism>
<feature type="transmembrane region" description="Helical" evidence="5">
    <location>
        <begin position="163"/>
        <end position="188"/>
    </location>
</feature>
<feature type="transmembrane region" description="Helical" evidence="5">
    <location>
        <begin position="255"/>
        <end position="272"/>
    </location>
</feature>
<dbReference type="PANTHER" id="PTHR37422:SF13">
    <property type="entry name" value="LIPOPOLYSACCHARIDE BIOSYNTHESIS PROTEIN PA4999-RELATED"/>
    <property type="match status" value="1"/>
</dbReference>
<evidence type="ECO:0000256" key="4">
    <source>
        <dbReference type="ARBA" id="ARBA00023136"/>
    </source>
</evidence>
<dbReference type="InterPro" id="IPR007016">
    <property type="entry name" value="O-antigen_ligase-rel_domated"/>
</dbReference>
<evidence type="ECO:0000313" key="8">
    <source>
        <dbReference type="EMBL" id="MCZ0866683.1"/>
    </source>
</evidence>
<evidence type="ECO:0000256" key="5">
    <source>
        <dbReference type="SAM" id="Phobius"/>
    </source>
</evidence>
<evidence type="ECO:0000256" key="2">
    <source>
        <dbReference type="ARBA" id="ARBA00022692"/>
    </source>
</evidence>
<proteinExistence type="predicted"/>
<feature type="transmembrane region" description="Helical" evidence="5">
    <location>
        <begin position="96"/>
        <end position="115"/>
    </location>
</feature>
<evidence type="ECO:0000259" key="6">
    <source>
        <dbReference type="Pfam" id="PF04932"/>
    </source>
</evidence>
<feature type="transmembrane region" description="Helical" evidence="5">
    <location>
        <begin position="127"/>
        <end position="143"/>
    </location>
</feature>
<keyword evidence="9" id="KW-1185">Reference proteome</keyword>
<evidence type="ECO:0000256" key="1">
    <source>
        <dbReference type="ARBA" id="ARBA00004141"/>
    </source>
</evidence>
<name>A0A9J6RQ34_9GAMM</name>
<feature type="domain" description="O-antigen ligase-related" evidence="6">
    <location>
        <begin position="220"/>
        <end position="360"/>
    </location>
</feature>
<comment type="caution">
    <text evidence="8">The sequence shown here is derived from an EMBL/GenBank/DDBJ whole genome shotgun (WGS) entry which is preliminary data.</text>
</comment>
<keyword evidence="8" id="KW-0436">Ligase</keyword>
<feature type="transmembrane region" description="Helical" evidence="5">
    <location>
        <begin position="347"/>
        <end position="368"/>
    </location>
</feature>
<evidence type="ECO:0000259" key="7">
    <source>
        <dbReference type="Pfam" id="PF19358"/>
    </source>
</evidence>
<feature type="transmembrane region" description="Helical" evidence="5">
    <location>
        <begin position="413"/>
        <end position="433"/>
    </location>
</feature>
<dbReference type="GO" id="GO:0016020">
    <property type="term" value="C:membrane"/>
    <property type="evidence" value="ECO:0007669"/>
    <property type="project" value="UniProtKB-SubCell"/>
</dbReference>
<feature type="transmembrane region" description="Helical" evidence="5">
    <location>
        <begin position="39"/>
        <end position="62"/>
    </location>
</feature>
<keyword evidence="4 5" id="KW-0472">Membrane</keyword>
<feature type="transmembrane region" description="Helical" evidence="5">
    <location>
        <begin position="209"/>
        <end position="227"/>
    </location>
</feature>
<evidence type="ECO:0000313" key="9">
    <source>
        <dbReference type="Proteomes" id="UP001069090"/>
    </source>
</evidence>
<dbReference type="PANTHER" id="PTHR37422">
    <property type="entry name" value="TEICHURONIC ACID BIOSYNTHESIS PROTEIN TUAE"/>
    <property type="match status" value="1"/>
</dbReference>